<comment type="caution">
    <text evidence="9">The sequence shown here is derived from an EMBL/GenBank/DDBJ whole genome shotgun (WGS) entry which is preliminary data.</text>
</comment>
<comment type="catalytic activity">
    <reaction evidence="6">
        <text>an acyl-CoA + a 1,2-diacyl-sn-glycerol = a triacyl-sn-glycerol + CoA</text>
        <dbReference type="Rhea" id="RHEA:10868"/>
        <dbReference type="ChEBI" id="CHEBI:17815"/>
        <dbReference type="ChEBI" id="CHEBI:57287"/>
        <dbReference type="ChEBI" id="CHEBI:58342"/>
        <dbReference type="ChEBI" id="CHEBI:64615"/>
        <dbReference type="EC" id="2.3.1.20"/>
    </reaction>
</comment>
<evidence type="ECO:0000313" key="9">
    <source>
        <dbReference type="EMBL" id="KAI9186786.1"/>
    </source>
</evidence>
<dbReference type="PANTHER" id="PTHR31650">
    <property type="entry name" value="O-ACYLTRANSFERASE (WSD1-LIKE) FAMILY PROTEIN"/>
    <property type="match status" value="1"/>
</dbReference>
<keyword evidence="10" id="KW-1185">Reference proteome</keyword>
<feature type="domain" description="Retroviral polymerase SH3-like" evidence="8">
    <location>
        <begin position="199"/>
        <end position="252"/>
    </location>
</feature>
<dbReference type="Proteomes" id="UP001064489">
    <property type="component" value="Chromosome 3"/>
</dbReference>
<dbReference type="InterPro" id="IPR004255">
    <property type="entry name" value="O-acyltransferase_WSD1_N"/>
</dbReference>
<proteinExistence type="predicted"/>
<dbReference type="AlphaFoldDB" id="A0AAD5J633"/>
<comment type="pathway">
    <text evidence="2">Lipid metabolism.</text>
</comment>
<accession>A0AAD5J633</accession>
<dbReference type="PANTHER" id="PTHR31650:SF1">
    <property type="entry name" value="WAX ESTER SYNTHASE_DIACYLGLYCEROL ACYLTRANSFERASE 4-RELATED"/>
    <property type="match status" value="1"/>
</dbReference>
<keyword evidence="4" id="KW-0808">Transferase</keyword>
<comment type="pathway">
    <text evidence="1">Glycerolipid metabolism; triacylglycerol biosynthesis.</text>
</comment>
<reference evidence="9" key="1">
    <citation type="journal article" date="2022" name="Plant J.">
        <title>Strategies of tolerance reflected in two North American maple genomes.</title>
        <authorList>
            <person name="McEvoy S.L."/>
            <person name="Sezen U.U."/>
            <person name="Trouern-Trend A."/>
            <person name="McMahon S.M."/>
            <person name="Schaberg P.G."/>
            <person name="Yang J."/>
            <person name="Wegrzyn J.L."/>
            <person name="Swenson N.G."/>
        </authorList>
    </citation>
    <scope>NUCLEOTIDE SEQUENCE</scope>
    <source>
        <strain evidence="9">91603</strain>
    </source>
</reference>
<evidence type="ECO:0000256" key="3">
    <source>
        <dbReference type="ARBA" id="ARBA00013244"/>
    </source>
</evidence>
<feature type="domain" description="O-acyltransferase WSD1-like N-terminal" evidence="7">
    <location>
        <begin position="2"/>
        <end position="100"/>
    </location>
</feature>
<dbReference type="InterPro" id="IPR045034">
    <property type="entry name" value="O-acyltransferase_WSD1-like"/>
</dbReference>
<evidence type="ECO:0000256" key="4">
    <source>
        <dbReference type="ARBA" id="ARBA00022679"/>
    </source>
</evidence>
<dbReference type="InterPro" id="IPR057670">
    <property type="entry name" value="SH3_retrovirus"/>
</dbReference>
<evidence type="ECO:0000313" key="10">
    <source>
        <dbReference type="Proteomes" id="UP001064489"/>
    </source>
</evidence>
<dbReference type="GO" id="GO:0004144">
    <property type="term" value="F:diacylglycerol O-acyltransferase activity"/>
    <property type="evidence" value="ECO:0007669"/>
    <property type="project" value="UniProtKB-EC"/>
</dbReference>
<dbReference type="GO" id="GO:0005886">
    <property type="term" value="C:plasma membrane"/>
    <property type="evidence" value="ECO:0007669"/>
    <property type="project" value="TreeGrafter"/>
</dbReference>
<evidence type="ECO:0000256" key="6">
    <source>
        <dbReference type="ARBA" id="ARBA00048109"/>
    </source>
</evidence>
<dbReference type="GO" id="GO:0019432">
    <property type="term" value="P:triglyceride biosynthetic process"/>
    <property type="evidence" value="ECO:0007669"/>
    <property type="project" value="TreeGrafter"/>
</dbReference>
<dbReference type="EMBL" id="JAJSOW010000100">
    <property type="protein sequence ID" value="KAI9186786.1"/>
    <property type="molecule type" value="Genomic_DNA"/>
</dbReference>
<reference evidence="9" key="2">
    <citation type="submission" date="2023-02" db="EMBL/GenBank/DDBJ databases">
        <authorList>
            <person name="Swenson N.G."/>
            <person name="Wegrzyn J.L."/>
            <person name="Mcevoy S.L."/>
        </authorList>
    </citation>
    <scope>NUCLEOTIDE SEQUENCE</scope>
    <source>
        <strain evidence="9">91603</strain>
        <tissue evidence="9">Leaf</tissue>
    </source>
</reference>
<keyword evidence="5" id="KW-0012">Acyltransferase</keyword>
<evidence type="ECO:0000256" key="5">
    <source>
        <dbReference type="ARBA" id="ARBA00023315"/>
    </source>
</evidence>
<dbReference type="Pfam" id="PF03007">
    <property type="entry name" value="WS_DGAT_cat"/>
    <property type="match status" value="1"/>
</dbReference>
<organism evidence="9 10">
    <name type="scientific">Acer negundo</name>
    <name type="common">Box elder</name>
    <dbReference type="NCBI Taxonomy" id="4023"/>
    <lineage>
        <taxon>Eukaryota</taxon>
        <taxon>Viridiplantae</taxon>
        <taxon>Streptophyta</taxon>
        <taxon>Embryophyta</taxon>
        <taxon>Tracheophyta</taxon>
        <taxon>Spermatophyta</taxon>
        <taxon>Magnoliopsida</taxon>
        <taxon>eudicotyledons</taxon>
        <taxon>Gunneridae</taxon>
        <taxon>Pentapetalae</taxon>
        <taxon>rosids</taxon>
        <taxon>malvids</taxon>
        <taxon>Sapindales</taxon>
        <taxon>Sapindaceae</taxon>
        <taxon>Hippocastanoideae</taxon>
        <taxon>Acereae</taxon>
        <taxon>Acer</taxon>
    </lineage>
</organism>
<evidence type="ECO:0000259" key="7">
    <source>
        <dbReference type="Pfam" id="PF03007"/>
    </source>
</evidence>
<sequence>MPMDFSKPLWELHLLNVKSSEAVATEVFRIHHSLGDGASLISLLLACTRKTLDPDALPSVPEHKDKDSNGGGRGFWWFFMAIWWAIRLIWNTIMDLLVFVAKLLFLKDTKNPLNGESAGVDHEHDPKRIVHRNVSLDDIKLVKKAMNMKKPSSVKKHDISSLEEEASLSSRLYLRFLTASSEIDHWFGELTVEEFSSQYGKLGARGKKCIFIKYFEHSKGYTLIGENFDGSVTELESRDVNFLENEFPNKGEVDKDVRFFELDDLNDDVNLNTPIEVDTNLPGTSVLSGSNTAVEPASGDLQTRKSNHRAIPRRRFEIKGETFMVASHNSDEPKNANEALNSPAKKLWMKAIRYDGFGFVVGLEFDMGFDLAFLIKSSFHLNLFFLYCFSKGFCTRILGEPA</sequence>
<evidence type="ECO:0000256" key="1">
    <source>
        <dbReference type="ARBA" id="ARBA00004771"/>
    </source>
</evidence>
<protein>
    <recommendedName>
        <fullName evidence="3">diacylglycerol O-acyltransferase</fullName>
        <ecNumber evidence="3">2.3.1.20</ecNumber>
    </recommendedName>
</protein>
<evidence type="ECO:0000256" key="2">
    <source>
        <dbReference type="ARBA" id="ARBA00005189"/>
    </source>
</evidence>
<evidence type="ECO:0000259" key="8">
    <source>
        <dbReference type="Pfam" id="PF25597"/>
    </source>
</evidence>
<dbReference type="Pfam" id="PF25597">
    <property type="entry name" value="SH3_retrovirus"/>
    <property type="match status" value="1"/>
</dbReference>
<name>A0AAD5J633_ACENE</name>
<gene>
    <name evidence="9" type="ORF">LWI28_020870</name>
</gene>
<dbReference type="EC" id="2.3.1.20" evidence="3"/>